<keyword evidence="1" id="KW-0808">Transferase</keyword>
<feature type="domain" description="N-acetyltransferase" evidence="3">
    <location>
        <begin position="1"/>
        <end position="125"/>
    </location>
</feature>
<evidence type="ECO:0000313" key="4">
    <source>
        <dbReference type="EMBL" id="OXR39746.1"/>
    </source>
</evidence>
<protein>
    <recommendedName>
        <fullName evidence="3">N-acetyltransferase domain-containing protein</fullName>
    </recommendedName>
</protein>
<dbReference type="InterPro" id="IPR016181">
    <property type="entry name" value="Acyl_CoA_acyltransferase"/>
</dbReference>
<dbReference type="PANTHER" id="PTHR43877">
    <property type="entry name" value="AMINOALKYLPHOSPHONATE N-ACETYLTRANSFERASE-RELATED-RELATED"/>
    <property type="match status" value="1"/>
</dbReference>
<organism evidence="4 5">
    <name type="scientific">Nocardia cerradoensis</name>
    <dbReference type="NCBI Taxonomy" id="85688"/>
    <lineage>
        <taxon>Bacteria</taxon>
        <taxon>Bacillati</taxon>
        <taxon>Actinomycetota</taxon>
        <taxon>Actinomycetes</taxon>
        <taxon>Mycobacteriales</taxon>
        <taxon>Nocardiaceae</taxon>
        <taxon>Nocardia</taxon>
    </lineage>
</organism>
<dbReference type="AlphaFoldDB" id="A0A231GSZ7"/>
<dbReference type="EMBL" id="NGAF01000074">
    <property type="protein sequence ID" value="OXR39746.1"/>
    <property type="molecule type" value="Genomic_DNA"/>
</dbReference>
<dbReference type="CDD" id="cd04301">
    <property type="entry name" value="NAT_SF"/>
    <property type="match status" value="1"/>
</dbReference>
<proteinExistence type="predicted"/>
<dbReference type="InterPro" id="IPR000182">
    <property type="entry name" value="GNAT_dom"/>
</dbReference>
<sequence>MSTTAPSVSADALANLIQSESTTLLLASSDVSLLGMLTLVTYTIPTGTRARIEDVVVDRSARGRGIAFELTHAAVELAHQAGARTIDLTSRPSRESANRLYQRAGFTPRDSLTYRRTLSTTESAR</sequence>
<dbReference type="Pfam" id="PF00583">
    <property type="entry name" value="Acetyltransf_1"/>
    <property type="match status" value="1"/>
</dbReference>
<dbReference type="SUPFAM" id="SSF55729">
    <property type="entry name" value="Acyl-CoA N-acyltransferases (Nat)"/>
    <property type="match status" value="1"/>
</dbReference>
<accession>A0A231GSZ7</accession>
<dbReference type="RefSeq" id="WP_223273979.1">
    <property type="nucleotide sequence ID" value="NZ_NGAF01000074.1"/>
</dbReference>
<dbReference type="PROSITE" id="PS51186">
    <property type="entry name" value="GNAT"/>
    <property type="match status" value="1"/>
</dbReference>
<dbReference type="InterPro" id="IPR050832">
    <property type="entry name" value="Bact_Acetyltransf"/>
</dbReference>
<gene>
    <name evidence="4" type="ORF">B7C42_08185</name>
</gene>
<dbReference type="GO" id="GO:0016747">
    <property type="term" value="F:acyltransferase activity, transferring groups other than amino-acyl groups"/>
    <property type="evidence" value="ECO:0007669"/>
    <property type="project" value="InterPro"/>
</dbReference>
<keyword evidence="2" id="KW-0012">Acyltransferase</keyword>
<evidence type="ECO:0000256" key="1">
    <source>
        <dbReference type="ARBA" id="ARBA00022679"/>
    </source>
</evidence>
<evidence type="ECO:0000313" key="5">
    <source>
        <dbReference type="Proteomes" id="UP000215506"/>
    </source>
</evidence>
<name>A0A231GSZ7_9NOCA</name>
<keyword evidence="5" id="KW-1185">Reference proteome</keyword>
<evidence type="ECO:0000256" key="2">
    <source>
        <dbReference type="ARBA" id="ARBA00023315"/>
    </source>
</evidence>
<dbReference type="Gene3D" id="3.40.630.30">
    <property type="match status" value="1"/>
</dbReference>
<reference evidence="4 5" key="1">
    <citation type="submission" date="2017-07" db="EMBL/GenBank/DDBJ databases">
        <title>First draft Genome Sequence of Nocardia cerradoensis isolated from human infection.</title>
        <authorList>
            <person name="Carrasco G."/>
        </authorList>
    </citation>
    <scope>NUCLEOTIDE SEQUENCE [LARGE SCALE GENOMIC DNA]</scope>
    <source>
        <strain evidence="4 5">CNM20130759</strain>
    </source>
</reference>
<comment type="caution">
    <text evidence="4">The sequence shown here is derived from an EMBL/GenBank/DDBJ whole genome shotgun (WGS) entry which is preliminary data.</text>
</comment>
<evidence type="ECO:0000259" key="3">
    <source>
        <dbReference type="PROSITE" id="PS51186"/>
    </source>
</evidence>
<dbReference type="Proteomes" id="UP000215506">
    <property type="component" value="Unassembled WGS sequence"/>
</dbReference>